<evidence type="ECO:0000259" key="1">
    <source>
        <dbReference type="Pfam" id="PF13518"/>
    </source>
</evidence>
<name>A0A6V8P9Z1_9ACTN</name>
<feature type="domain" description="Insertion element IS150 protein InsJ-like helix-turn-helix" evidence="1">
    <location>
        <begin position="33"/>
        <end position="84"/>
    </location>
</feature>
<evidence type="ECO:0000313" key="3">
    <source>
        <dbReference type="Proteomes" id="UP000588083"/>
    </source>
</evidence>
<sequence>MPKSVHLRWPSAQERKELERWGRSRSIPVGLWKRAILILDISRGRKLPEVAREIKLDAVNARKWIHRFNEQGLPGLKEREGRGRPSLYETFL</sequence>
<proteinExistence type="predicted"/>
<dbReference type="SUPFAM" id="SSF46689">
    <property type="entry name" value="Homeodomain-like"/>
    <property type="match status" value="1"/>
</dbReference>
<dbReference type="AlphaFoldDB" id="A0A6V8P9Z1"/>
<reference evidence="2 3" key="1">
    <citation type="journal article" date="2020" name="Front. Microbiol.">
        <title>Single-cell genomics of novel Actinobacteria with the Wood-Ljungdahl pathway discovered in a serpentinizing system.</title>
        <authorList>
            <person name="Merino N."/>
            <person name="Kawai M."/>
            <person name="Boyd E.S."/>
            <person name="Colman D.R."/>
            <person name="McGlynn S.E."/>
            <person name="Nealson K.H."/>
            <person name="Kurokawa K."/>
            <person name="Hongoh Y."/>
        </authorList>
    </citation>
    <scope>NUCLEOTIDE SEQUENCE [LARGE SCALE GENOMIC DNA]</scope>
    <source>
        <strain evidence="2 3">S34</strain>
    </source>
</reference>
<comment type="caution">
    <text evidence="2">The sequence shown here is derived from an EMBL/GenBank/DDBJ whole genome shotgun (WGS) entry which is preliminary data.</text>
</comment>
<dbReference type="RefSeq" id="WP_176235187.1">
    <property type="nucleotide sequence ID" value="NZ_BLRZ01000001.1"/>
</dbReference>
<organism evidence="2 3">
    <name type="scientific">Candidatus Hakubella thermalkaliphila</name>
    <dbReference type="NCBI Taxonomy" id="2754717"/>
    <lineage>
        <taxon>Bacteria</taxon>
        <taxon>Bacillati</taxon>
        <taxon>Actinomycetota</taxon>
        <taxon>Actinomycetota incertae sedis</taxon>
        <taxon>Candidatus Hakubellales</taxon>
        <taxon>Candidatus Hakubellaceae</taxon>
        <taxon>Candidatus Hakubella</taxon>
    </lineage>
</organism>
<accession>A0A6V8P9Z1</accession>
<evidence type="ECO:0000313" key="2">
    <source>
        <dbReference type="EMBL" id="GFP29087.1"/>
    </source>
</evidence>
<dbReference type="Pfam" id="PF13518">
    <property type="entry name" value="HTH_28"/>
    <property type="match status" value="1"/>
</dbReference>
<protein>
    <recommendedName>
        <fullName evidence="1">Insertion element IS150 protein InsJ-like helix-turn-helix domain-containing protein</fullName>
    </recommendedName>
</protein>
<gene>
    <name evidence="2" type="ORF">HKBW3S34_00005</name>
</gene>
<dbReference type="EMBL" id="BLRZ01000001">
    <property type="protein sequence ID" value="GFP29087.1"/>
    <property type="molecule type" value="Genomic_DNA"/>
</dbReference>
<keyword evidence="3" id="KW-1185">Reference proteome</keyword>
<dbReference type="Proteomes" id="UP000588083">
    <property type="component" value="Unassembled WGS sequence"/>
</dbReference>
<dbReference type="InterPro" id="IPR055247">
    <property type="entry name" value="InsJ-like_HTH"/>
</dbReference>
<dbReference type="InterPro" id="IPR009057">
    <property type="entry name" value="Homeodomain-like_sf"/>
</dbReference>